<evidence type="ECO:0000256" key="5">
    <source>
        <dbReference type="ARBA" id="ARBA00022448"/>
    </source>
</evidence>
<evidence type="ECO:0000256" key="8">
    <source>
        <dbReference type="ARBA" id="ARBA00022692"/>
    </source>
</evidence>
<name>A4A3N0_9GAMM</name>
<reference evidence="14 15" key="2">
    <citation type="journal article" date="2009" name="PLoS ONE">
        <title>The photosynthetic apparatus and its regulation in the aerobic gammaproteobacterium Congregibacter litoralis gen. nov., sp. nov.</title>
        <authorList>
            <person name="Spring S."/>
            <person name="Lunsdorf H."/>
            <person name="Fuchs B.M."/>
            <person name="Tindall B.J."/>
        </authorList>
    </citation>
    <scope>NUCLEOTIDE SEQUENCE [LARGE SCALE GENOMIC DNA]</scope>
    <source>
        <strain evidence="14">KT71</strain>
    </source>
</reference>
<comment type="function">
    <text evidence="1 12">Required for the export of heme to the periplasm for the biogenesis of c-type cytochromes.</text>
</comment>
<keyword evidence="5 12" id="KW-0813">Transport</keyword>
<evidence type="ECO:0000256" key="11">
    <source>
        <dbReference type="ARBA" id="ARBA00023136"/>
    </source>
</evidence>
<dbReference type="Pfam" id="PF04995">
    <property type="entry name" value="CcmD"/>
    <property type="match status" value="1"/>
</dbReference>
<evidence type="ECO:0000256" key="7">
    <source>
        <dbReference type="ARBA" id="ARBA00022519"/>
    </source>
</evidence>
<dbReference type="EMBL" id="AAOA02000001">
    <property type="protein sequence ID" value="EAQ99303.1"/>
    <property type="molecule type" value="Genomic_DNA"/>
</dbReference>
<feature type="region of interest" description="Disordered" evidence="13">
    <location>
        <begin position="50"/>
        <end position="72"/>
    </location>
</feature>
<organism evidence="14 15">
    <name type="scientific">Congregibacter litoralis KT71</name>
    <dbReference type="NCBI Taxonomy" id="314285"/>
    <lineage>
        <taxon>Bacteria</taxon>
        <taxon>Pseudomonadati</taxon>
        <taxon>Pseudomonadota</taxon>
        <taxon>Gammaproteobacteria</taxon>
        <taxon>Cellvibrionales</taxon>
        <taxon>Halieaceae</taxon>
        <taxon>Congregibacter</taxon>
    </lineage>
</organism>
<evidence type="ECO:0000256" key="4">
    <source>
        <dbReference type="ARBA" id="ARBA00016461"/>
    </source>
</evidence>
<dbReference type="HOGENOM" id="CLU_180892_4_0_6"/>
<dbReference type="eggNOG" id="COG3114">
    <property type="taxonomic scope" value="Bacteria"/>
</dbReference>
<protein>
    <recommendedName>
        <fullName evidence="4 12">Heme exporter protein D</fullName>
    </recommendedName>
</protein>
<reference evidence="14 15" key="1">
    <citation type="journal article" date="2007" name="Proc. Natl. Acad. Sci. U.S.A.">
        <title>Characterization of a marine gammaproteobacterium capable of aerobic anoxygenic photosynthesis.</title>
        <authorList>
            <person name="Fuchs B.M."/>
            <person name="Spring S."/>
            <person name="Teeling H."/>
            <person name="Quast C."/>
            <person name="Wulf J."/>
            <person name="Schattenhofer M."/>
            <person name="Yan S."/>
            <person name="Ferriera S."/>
            <person name="Johnson J."/>
            <person name="Glockner F.O."/>
            <person name="Amann R."/>
        </authorList>
    </citation>
    <scope>NUCLEOTIDE SEQUENCE [LARGE SCALE GENOMIC DNA]</scope>
    <source>
        <strain evidence="14">KT71</strain>
    </source>
</reference>
<evidence type="ECO:0000256" key="3">
    <source>
        <dbReference type="ARBA" id="ARBA00008741"/>
    </source>
</evidence>
<keyword evidence="6 12" id="KW-1003">Cell membrane</keyword>
<dbReference type="InterPro" id="IPR052075">
    <property type="entry name" value="Heme_exporter_D"/>
</dbReference>
<evidence type="ECO:0000256" key="2">
    <source>
        <dbReference type="ARBA" id="ARBA00004377"/>
    </source>
</evidence>
<feature type="compositionally biased region" description="Basic and acidic residues" evidence="13">
    <location>
        <begin position="63"/>
        <end position="72"/>
    </location>
</feature>
<dbReference type="GO" id="GO:0015886">
    <property type="term" value="P:heme transport"/>
    <property type="evidence" value="ECO:0007669"/>
    <property type="project" value="InterPro"/>
</dbReference>
<dbReference type="Proteomes" id="UP000019205">
    <property type="component" value="Chromosome"/>
</dbReference>
<dbReference type="AlphaFoldDB" id="A4A3N0"/>
<evidence type="ECO:0000256" key="6">
    <source>
        <dbReference type="ARBA" id="ARBA00022475"/>
    </source>
</evidence>
<feature type="transmembrane region" description="Helical" evidence="12">
    <location>
        <begin position="20"/>
        <end position="39"/>
    </location>
</feature>
<evidence type="ECO:0000313" key="15">
    <source>
        <dbReference type="Proteomes" id="UP000019205"/>
    </source>
</evidence>
<keyword evidence="10 12" id="KW-1133">Transmembrane helix</keyword>
<comment type="caution">
    <text evidence="14">The sequence shown here is derived from an EMBL/GenBank/DDBJ whole genome shotgun (WGS) entry which is preliminary data.</text>
</comment>
<dbReference type="PANTHER" id="PTHR37531:SF1">
    <property type="entry name" value="HEME EXPORTER PROTEIN D"/>
    <property type="match status" value="1"/>
</dbReference>
<evidence type="ECO:0000256" key="12">
    <source>
        <dbReference type="RuleBase" id="RU363101"/>
    </source>
</evidence>
<dbReference type="GO" id="GO:1903607">
    <property type="term" value="P:cytochrome c biosynthetic process"/>
    <property type="evidence" value="ECO:0007669"/>
    <property type="project" value="TreeGrafter"/>
</dbReference>
<dbReference type="PANTHER" id="PTHR37531">
    <property type="entry name" value="HEME EXPORTER PROTEIN D"/>
    <property type="match status" value="1"/>
</dbReference>
<keyword evidence="15" id="KW-1185">Reference proteome</keyword>
<comment type="subcellular location">
    <subcellularLocation>
        <location evidence="2 12">Cell inner membrane</location>
        <topology evidence="2 12">Single-pass membrane protein</topology>
    </subcellularLocation>
</comment>
<evidence type="ECO:0000256" key="10">
    <source>
        <dbReference type="ARBA" id="ARBA00022989"/>
    </source>
</evidence>
<sequence>MYFESVSAALTMDGHGPFVWAAYGLTLAVIAVLVVSPLIRRRRLLRELRGEYRRQQQNPTQESKSRPAVELS</sequence>
<keyword evidence="9 12" id="KW-0201">Cytochrome c-type biogenesis</keyword>
<keyword evidence="8 12" id="KW-0812">Transmembrane</keyword>
<evidence type="ECO:0000256" key="13">
    <source>
        <dbReference type="SAM" id="MobiDB-lite"/>
    </source>
</evidence>
<dbReference type="RefSeq" id="WP_008295748.1">
    <property type="nucleotide sequence ID" value="NZ_CM002299.1"/>
</dbReference>
<evidence type="ECO:0000313" key="14">
    <source>
        <dbReference type="EMBL" id="EAQ99303.1"/>
    </source>
</evidence>
<dbReference type="NCBIfam" id="TIGR03141">
    <property type="entry name" value="cytochro_ccmD"/>
    <property type="match status" value="1"/>
</dbReference>
<dbReference type="GO" id="GO:0005886">
    <property type="term" value="C:plasma membrane"/>
    <property type="evidence" value="ECO:0007669"/>
    <property type="project" value="UniProtKB-SubCell"/>
</dbReference>
<proteinExistence type="inferred from homology"/>
<dbReference type="OrthoDB" id="9815607at2"/>
<evidence type="ECO:0000256" key="1">
    <source>
        <dbReference type="ARBA" id="ARBA00002442"/>
    </source>
</evidence>
<evidence type="ECO:0000256" key="9">
    <source>
        <dbReference type="ARBA" id="ARBA00022748"/>
    </source>
</evidence>
<dbReference type="STRING" id="314285.KT71_16576"/>
<accession>A4A3N0</accession>
<dbReference type="GO" id="GO:0017004">
    <property type="term" value="P:cytochrome complex assembly"/>
    <property type="evidence" value="ECO:0007669"/>
    <property type="project" value="UniProtKB-KW"/>
</dbReference>
<keyword evidence="7 12" id="KW-0997">Cell inner membrane</keyword>
<dbReference type="InterPro" id="IPR007078">
    <property type="entry name" value="Haem_export_protD_CcmD"/>
</dbReference>
<keyword evidence="11 12" id="KW-0472">Membrane</keyword>
<gene>
    <name evidence="14" type="ORF">KT71_16576</name>
</gene>
<comment type="similarity">
    <text evidence="3 12">Belongs to the CcmD/CycX/HelD family.</text>
</comment>